<dbReference type="Pfam" id="PF00582">
    <property type="entry name" value="Usp"/>
    <property type="match status" value="1"/>
</dbReference>
<dbReference type="AlphaFoldDB" id="A0A7X5QSG7"/>
<dbReference type="PANTHER" id="PTHR46268">
    <property type="entry name" value="STRESS RESPONSE PROTEIN NHAX"/>
    <property type="match status" value="1"/>
</dbReference>
<evidence type="ECO:0000256" key="1">
    <source>
        <dbReference type="ARBA" id="ARBA00008791"/>
    </source>
</evidence>
<dbReference type="PANTHER" id="PTHR46268:SF15">
    <property type="entry name" value="UNIVERSAL STRESS PROTEIN HP_0031"/>
    <property type="match status" value="1"/>
</dbReference>
<dbReference type="InterPro" id="IPR006016">
    <property type="entry name" value="UspA"/>
</dbReference>
<dbReference type="EMBL" id="JAAQTL010000001">
    <property type="protein sequence ID" value="NID14602.1"/>
    <property type="molecule type" value="Genomic_DNA"/>
</dbReference>
<dbReference type="SUPFAM" id="SSF52402">
    <property type="entry name" value="Adenine nucleotide alpha hydrolases-like"/>
    <property type="match status" value="2"/>
</dbReference>
<dbReference type="RefSeq" id="WP_166698306.1">
    <property type="nucleotide sequence ID" value="NZ_JAAQTL010000001.1"/>
</dbReference>
<gene>
    <name evidence="4" type="ORF">HBF32_03875</name>
</gene>
<dbReference type="Gene3D" id="3.40.50.12370">
    <property type="match status" value="1"/>
</dbReference>
<dbReference type="CDD" id="cd00293">
    <property type="entry name" value="USP-like"/>
    <property type="match status" value="1"/>
</dbReference>
<reference evidence="4 5" key="1">
    <citation type="journal article" date="2006" name="Int. J. Syst. Evol. Microbiol.">
        <title>Dyella yeojuensis sp. nov., isolated from greenhouse soil in Korea.</title>
        <authorList>
            <person name="Kim B.Y."/>
            <person name="Weon H.Y."/>
            <person name="Lee K.H."/>
            <person name="Seok S.J."/>
            <person name="Kwon S.W."/>
            <person name="Go S.J."/>
            <person name="Stackebrandt E."/>
        </authorList>
    </citation>
    <scope>NUCLEOTIDE SEQUENCE [LARGE SCALE GENOMIC DNA]</scope>
    <source>
        <strain evidence="4 5">DSM 17673</strain>
    </source>
</reference>
<protein>
    <submittedName>
        <fullName evidence="4">Universal stress protein</fullName>
    </submittedName>
</protein>
<evidence type="ECO:0000313" key="4">
    <source>
        <dbReference type="EMBL" id="NID14602.1"/>
    </source>
</evidence>
<comment type="caution">
    <text evidence="4">The sequence shown here is derived from an EMBL/GenBank/DDBJ whole genome shotgun (WGS) entry which is preliminary data.</text>
</comment>
<comment type="similarity">
    <text evidence="1">Belongs to the universal stress protein A family.</text>
</comment>
<keyword evidence="5" id="KW-1185">Reference proteome</keyword>
<feature type="compositionally biased region" description="Basic and acidic residues" evidence="2">
    <location>
        <begin position="18"/>
        <end position="28"/>
    </location>
</feature>
<sequence length="312" mass="33337">MGESMYPQDPADALNWRQPDESEKKSDVDPMASLRDIAVVLAQLTGDMSAITLAGSLARRAGANLHLLQMLAMPVEATDAWALIPDPSLVQRYADIRTQATRQAREMEHRLSAMRVRGEVRTLEALCSAPPAMAAAAARRTDLCVLGRPGDSPSEVSMAHAYFAGLLLESGRPVLVVPEGTAARLPPRHAVVAWADSAEAARAVHDALPFLEASEAVDVVIVDAPKAALETAGRSVEGLLAHLREHGVRAELTTCSSGHGPVSRALLDQAHRKQAQLIVAGGYGHGRVREWAVGGTTRELFLESPVPVLFSH</sequence>
<evidence type="ECO:0000313" key="5">
    <source>
        <dbReference type="Proteomes" id="UP000518878"/>
    </source>
</evidence>
<accession>A0A7X5QSG7</accession>
<feature type="region of interest" description="Disordered" evidence="2">
    <location>
        <begin position="1"/>
        <end position="28"/>
    </location>
</feature>
<proteinExistence type="inferred from homology"/>
<organism evidence="4 5">
    <name type="scientific">Luteibacter yeojuensis</name>
    <dbReference type="NCBI Taxonomy" id="345309"/>
    <lineage>
        <taxon>Bacteria</taxon>
        <taxon>Pseudomonadati</taxon>
        <taxon>Pseudomonadota</taxon>
        <taxon>Gammaproteobacteria</taxon>
        <taxon>Lysobacterales</taxon>
        <taxon>Rhodanobacteraceae</taxon>
        <taxon>Luteibacter</taxon>
    </lineage>
</organism>
<evidence type="ECO:0000256" key="2">
    <source>
        <dbReference type="SAM" id="MobiDB-lite"/>
    </source>
</evidence>
<name>A0A7X5QSG7_9GAMM</name>
<dbReference type="Proteomes" id="UP000518878">
    <property type="component" value="Unassembled WGS sequence"/>
</dbReference>
<evidence type="ECO:0000259" key="3">
    <source>
        <dbReference type="Pfam" id="PF00582"/>
    </source>
</evidence>
<feature type="domain" description="UspA" evidence="3">
    <location>
        <begin position="190"/>
        <end position="309"/>
    </location>
</feature>